<evidence type="ECO:0000259" key="3">
    <source>
        <dbReference type="Pfam" id="PF02826"/>
    </source>
</evidence>
<dbReference type="EMBL" id="JAPJZI010000001">
    <property type="protein sequence ID" value="MDA5399617.1"/>
    <property type="molecule type" value="Genomic_DNA"/>
</dbReference>
<dbReference type="PANTHER" id="PTHR43333:SF1">
    <property type="entry name" value="D-ISOMER SPECIFIC 2-HYDROXYACID DEHYDROGENASE NAD-BINDING DOMAIN-CONTAINING PROTEIN"/>
    <property type="match status" value="1"/>
</dbReference>
<keyword evidence="5" id="KW-1185">Reference proteome</keyword>
<reference evidence="4" key="1">
    <citation type="submission" date="2022-11" db="EMBL/GenBank/DDBJ databases">
        <title>Draft genome sequence of Hoeflea poritis E7-10 and Hoeflea prorocentri PM5-8, separated from scleractinian coral Porites lutea and marine dinoflagellate.</title>
        <authorList>
            <person name="Zhang G."/>
            <person name="Wei Q."/>
            <person name="Cai L."/>
        </authorList>
    </citation>
    <scope>NUCLEOTIDE SEQUENCE</scope>
    <source>
        <strain evidence="4">PM5-8</strain>
    </source>
</reference>
<evidence type="ECO:0000313" key="5">
    <source>
        <dbReference type="Proteomes" id="UP001151234"/>
    </source>
</evidence>
<comment type="caution">
    <text evidence="4">The sequence shown here is derived from an EMBL/GenBank/DDBJ whole genome shotgun (WGS) entry which is preliminary data.</text>
</comment>
<dbReference type="PROSITE" id="PS00671">
    <property type="entry name" value="D_2_HYDROXYACID_DH_3"/>
    <property type="match status" value="1"/>
</dbReference>
<evidence type="ECO:0000256" key="2">
    <source>
        <dbReference type="ARBA" id="ARBA00023027"/>
    </source>
</evidence>
<dbReference type="GO" id="GO:0051287">
    <property type="term" value="F:NAD binding"/>
    <property type="evidence" value="ECO:0007669"/>
    <property type="project" value="InterPro"/>
</dbReference>
<protein>
    <submittedName>
        <fullName evidence="4">Glyoxylate/hydroxypyruvate reductase A</fullName>
    </submittedName>
</protein>
<dbReference type="AlphaFoldDB" id="A0A9X3UJN3"/>
<organism evidence="4 5">
    <name type="scientific">Hoeflea prorocentri</name>
    <dbReference type="NCBI Taxonomy" id="1922333"/>
    <lineage>
        <taxon>Bacteria</taxon>
        <taxon>Pseudomonadati</taxon>
        <taxon>Pseudomonadota</taxon>
        <taxon>Alphaproteobacteria</taxon>
        <taxon>Hyphomicrobiales</taxon>
        <taxon>Rhizobiaceae</taxon>
        <taxon>Hoeflea</taxon>
    </lineage>
</organism>
<dbReference type="InterPro" id="IPR036291">
    <property type="entry name" value="NAD(P)-bd_dom_sf"/>
</dbReference>
<proteinExistence type="predicted"/>
<dbReference type="RefSeq" id="WP_267991043.1">
    <property type="nucleotide sequence ID" value="NZ_JAPJZI010000001.1"/>
</dbReference>
<keyword evidence="1" id="KW-0560">Oxidoreductase</keyword>
<dbReference type="InterPro" id="IPR006140">
    <property type="entry name" value="D-isomer_DH_NAD-bd"/>
</dbReference>
<keyword evidence="2" id="KW-0520">NAD</keyword>
<evidence type="ECO:0000256" key="1">
    <source>
        <dbReference type="ARBA" id="ARBA00023002"/>
    </source>
</evidence>
<dbReference type="SUPFAM" id="SSF51735">
    <property type="entry name" value="NAD(P)-binding Rossmann-fold domains"/>
    <property type="match status" value="1"/>
</dbReference>
<accession>A0A9X3UJN3</accession>
<dbReference type="CDD" id="cd12164">
    <property type="entry name" value="GDH_like_2"/>
    <property type="match status" value="1"/>
</dbReference>
<dbReference type="GO" id="GO:0016616">
    <property type="term" value="F:oxidoreductase activity, acting on the CH-OH group of donors, NAD or NADP as acceptor"/>
    <property type="evidence" value="ECO:0007669"/>
    <property type="project" value="UniProtKB-ARBA"/>
</dbReference>
<gene>
    <name evidence="4" type="ORF">OQ273_13620</name>
</gene>
<name>A0A9X3UJN3_9HYPH</name>
<dbReference type="PANTHER" id="PTHR43333">
    <property type="entry name" value="2-HACID_DH_C DOMAIN-CONTAINING PROTEIN"/>
    <property type="match status" value="1"/>
</dbReference>
<dbReference type="InterPro" id="IPR029753">
    <property type="entry name" value="D-isomer_DH_CS"/>
</dbReference>
<feature type="domain" description="D-isomer specific 2-hydroxyacid dehydrogenase NAD-binding" evidence="3">
    <location>
        <begin position="106"/>
        <end position="280"/>
    </location>
</feature>
<dbReference type="Gene3D" id="3.40.50.720">
    <property type="entry name" value="NAD(P)-binding Rossmann-like Domain"/>
    <property type="match status" value="2"/>
</dbReference>
<sequence>MTALKGVYLSDVLDLAGLYARAFEPYSETLTLAQPEAVVDPEAITFALAWKPAPEAFAPYPNLRLVSSIAAGVDNILSCPSLPPNAQVMRLRDPDQAKEMAGFALWHIIGWHREMARYGDQQRAGIWQRNPYHPASDIRVAILGFGLMGETLAKSLLALDYQVIVYAKRPREVVPDNLTIVCEADGKLAAAGGADIVVNLLPATPETIGVLDAELMSVMAAGGLLINLGRGNHLVEDDLLAALDERHLSHAALDVTTEEPLPPAHPFWTHPAIALTPHIAAETPPGRLTRLVAREVERARCGKPPLGLVDRVQSY</sequence>
<evidence type="ECO:0000313" key="4">
    <source>
        <dbReference type="EMBL" id="MDA5399617.1"/>
    </source>
</evidence>
<dbReference type="Pfam" id="PF02826">
    <property type="entry name" value="2-Hacid_dh_C"/>
    <property type="match status" value="1"/>
</dbReference>
<dbReference type="Proteomes" id="UP001151234">
    <property type="component" value="Unassembled WGS sequence"/>
</dbReference>